<reference evidence="4 5" key="1">
    <citation type="journal article" date="2019" name="Nat. Ecol. Evol.">
        <title>Megaphylogeny resolves global patterns of mushroom evolution.</title>
        <authorList>
            <person name="Varga T."/>
            <person name="Krizsan K."/>
            <person name="Foldi C."/>
            <person name="Dima B."/>
            <person name="Sanchez-Garcia M."/>
            <person name="Sanchez-Ramirez S."/>
            <person name="Szollosi G.J."/>
            <person name="Szarkandi J.G."/>
            <person name="Papp V."/>
            <person name="Albert L."/>
            <person name="Andreopoulos W."/>
            <person name="Angelini C."/>
            <person name="Antonin V."/>
            <person name="Barry K.W."/>
            <person name="Bougher N.L."/>
            <person name="Buchanan P."/>
            <person name="Buyck B."/>
            <person name="Bense V."/>
            <person name="Catcheside P."/>
            <person name="Chovatia M."/>
            <person name="Cooper J."/>
            <person name="Damon W."/>
            <person name="Desjardin D."/>
            <person name="Finy P."/>
            <person name="Geml J."/>
            <person name="Haridas S."/>
            <person name="Hughes K."/>
            <person name="Justo A."/>
            <person name="Karasinski D."/>
            <person name="Kautmanova I."/>
            <person name="Kiss B."/>
            <person name="Kocsube S."/>
            <person name="Kotiranta H."/>
            <person name="LaButti K.M."/>
            <person name="Lechner B.E."/>
            <person name="Liimatainen K."/>
            <person name="Lipzen A."/>
            <person name="Lukacs Z."/>
            <person name="Mihaltcheva S."/>
            <person name="Morgado L.N."/>
            <person name="Niskanen T."/>
            <person name="Noordeloos M.E."/>
            <person name="Ohm R.A."/>
            <person name="Ortiz-Santana B."/>
            <person name="Ovrebo C."/>
            <person name="Racz N."/>
            <person name="Riley R."/>
            <person name="Savchenko A."/>
            <person name="Shiryaev A."/>
            <person name="Soop K."/>
            <person name="Spirin V."/>
            <person name="Szebenyi C."/>
            <person name="Tomsovsky M."/>
            <person name="Tulloss R.E."/>
            <person name="Uehling J."/>
            <person name="Grigoriev I.V."/>
            <person name="Vagvolgyi C."/>
            <person name="Papp T."/>
            <person name="Martin F.M."/>
            <person name="Miettinen O."/>
            <person name="Hibbett D.S."/>
            <person name="Nagy L.G."/>
        </authorList>
    </citation>
    <scope>NUCLEOTIDE SEQUENCE [LARGE SCALE GENOMIC DNA]</scope>
    <source>
        <strain evidence="4 5">CBS 962.96</strain>
    </source>
</reference>
<accession>A0A4S8KKA6</accession>
<dbReference type="Proteomes" id="UP000297245">
    <property type="component" value="Unassembled WGS sequence"/>
</dbReference>
<evidence type="ECO:0000313" key="5">
    <source>
        <dbReference type="Proteomes" id="UP000297245"/>
    </source>
</evidence>
<feature type="compositionally biased region" description="Gly residues" evidence="2">
    <location>
        <begin position="68"/>
        <end position="83"/>
    </location>
</feature>
<dbReference type="Gene3D" id="3.40.30.10">
    <property type="entry name" value="Glutaredoxin"/>
    <property type="match status" value="1"/>
</dbReference>
<evidence type="ECO:0000259" key="3">
    <source>
        <dbReference type="Pfam" id="PF02114"/>
    </source>
</evidence>
<comment type="similarity">
    <text evidence="1">Belongs to the phosducin family.</text>
</comment>
<evidence type="ECO:0000256" key="1">
    <source>
        <dbReference type="ARBA" id="ARBA00009686"/>
    </source>
</evidence>
<dbReference type="SUPFAM" id="SSF52833">
    <property type="entry name" value="Thioredoxin-like"/>
    <property type="match status" value="2"/>
</dbReference>
<dbReference type="InterPro" id="IPR023196">
    <property type="entry name" value="Phosducin_N_dom_sf"/>
</dbReference>
<feature type="compositionally biased region" description="Basic and acidic residues" evidence="2">
    <location>
        <begin position="87"/>
        <end position="109"/>
    </location>
</feature>
<feature type="compositionally biased region" description="Acidic residues" evidence="2">
    <location>
        <begin position="292"/>
        <end position="306"/>
    </location>
</feature>
<feature type="compositionally biased region" description="Acidic residues" evidence="2">
    <location>
        <begin position="273"/>
        <end position="282"/>
    </location>
</feature>
<sequence length="384" mass="43085">MNSDNIEALILSGQFFNQSSPHSRPSSPHGSDHSNPEEDEDQGWHDEELKNKINSSSSLNLDPAQGQGQQGQGSIGMGPGRTGVKGVIRDSQEARALEREQKRKEIEEMNRKMEKTNLGGKSYLEEERERARKAIRDGDEKELAKVDPLVLKELRGNKSGDGRERTDVFGRAKEGRFGHLREVGVHNFVSAVEKEERGVWVVVHLYEPSLDRCFALDETLAQLARLYPDTKFLRCRAKALGFASSSSGSSSRTRGGKIQAGSVRRPLRRLREEDDEDEDELGLDAPPSPYQDDPDSADDEDDDDVDTDVLPTVLVYRDGELVHNWVRVDWEAAKEGVEELMEKHGILPRKTSTSIFSNLGLPSDGEDDDDELDEELFWSEGERK</sequence>
<organism evidence="4 5">
    <name type="scientific">Dendrothele bispora (strain CBS 962.96)</name>
    <dbReference type="NCBI Taxonomy" id="1314807"/>
    <lineage>
        <taxon>Eukaryota</taxon>
        <taxon>Fungi</taxon>
        <taxon>Dikarya</taxon>
        <taxon>Basidiomycota</taxon>
        <taxon>Agaricomycotina</taxon>
        <taxon>Agaricomycetes</taxon>
        <taxon>Agaricomycetidae</taxon>
        <taxon>Agaricales</taxon>
        <taxon>Agaricales incertae sedis</taxon>
        <taxon>Dendrothele</taxon>
    </lineage>
</organism>
<gene>
    <name evidence="4" type="ORF">K435DRAFT_824709</name>
</gene>
<evidence type="ECO:0000256" key="2">
    <source>
        <dbReference type="SAM" id="MobiDB-lite"/>
    </source>
</evidence>
<dbReference type="EMBL" id="ML181904">
    <property type="protein sequence ID" value="THU75558.1"/>
    <property type="molecule type" value="Genomic_DNA"/>
</dbReference>
<dbReference type="InterPro" id="IPR051499">
    <property type="entry name" value="Phosducin-like_reg"/>
</dbReference>
<feature type="compositionally biased region" description="Low complexity" evidence="2">
    <location>
        <begin position="52"/>
        <end position="67"/>
    </location>
</feature>
<feature type="region of interest" description="Disordered" evidence="2">
    <location>
        <begin position="243"/>
        <end position="306"/>
    </location>
</feature>
<dbReference type="Gene3D" id="1.10.168.10">
    <property type="entry name" value="Phosducin, domain 2"/>
    <property type="match status" value="1"/>
</dbReference>
<dbReference type="InterPro" id="IPR036249">
    <property type="entry name" value="Thioredoxin-like_sf"/>
</dbReference>
<feature type="compositionally biased region" description="Acidic residues" evidence="2">
    <location>
        <begin position="364"/>
        <end position="377"/>
    </location>
</feature>
<dbReference type="PANTHER" id="PTHR46052">
    <property type="entry name" value="PHOSDUCIN-LIKE PROTEIN"/>
    <property type="match status" value="1"/>
</dbReference>
<dbReference type="PANTHER" id="PTHR46052:SF1">
    <property type="entry name" value="PHOSDUCIN-LIKE PROTEIN"/>
    <property type="match status" value="1"/>
</dbReference>
<feature type="domain" description="Phosducin" evidence="3">
    <location>
        <begin position="81"/>
        <end position="244"/>
    </location>
</feature>
<proteinExistence type="inferred from homology"/>
<dbReference type="InterPro" id="IPR024253">
    <property type="entry name" value="Phosducin_thioredoxin-like_dom"/>
</dbReference>
<feature type="compositionally biased region" description="Low complexity" evidence="2">
    <location>
        <begin position="19"/>
        <end position="29"/>
    </location>
</feature>
<dbReference type="Pfam" id="PF02114">
    <property type="entry name" value="Phosducin"/>
    <property type="match status" value="1"/>
</dbReference>
<feature type="region of interest" description="Disordered" evidence="2">
    <location>
        <begin position="351"/>
        <end position="384"/>
    </location>
</feature>
<evidence type="ECO:0000313" key="4">
    <source>
        <dbReference type="EMBL" id="THU75558.1"/>
    </source>
</evidence>
<feature type="compositionally biased region" description="Basic and acidic residues" evidence="2">
    <location>
        <begin position="30"/>
        <end position="51"/>
    </location>
</feature>
<dbReference type="OrthoDB" id="70588at2759"/>
<feature type="region of interest" description="Disordered" evidence="2">
    <location>
        <begin position="1"/>
        <end position="109"/>
    </location>
</feature>
<protein>
    <submittedName>
        <fullName evidence="4">Thioredoxin-like protein</fullName>
    </submittedName>
</protein>
<keyword evidence="5" id="KW-1185">Reference proteome</keyword>
<dbReference type="AlphaFoldDB" id="A0A4S8KKA6"/>
<name>A0A4S8KKA6_DENBC</name>